<evidence type="ECO:0000313" key="1">
    <source>
        <dbReference type="EMBL" id="WQH05291.1"/>
    </source>
</evidence>
<evidence type="ECO:0000313" key="2">
    <source>
        <dbReference type="Proteomes" id="UP001326110"/>
    </source>
</evidence>
<sequence>MIFKSGCVMGPLRQELNNFSNPLAWRLTLFLKRASASAIGCLTGRGAVTTTVLDRCGSCPDAGDWTNAQPARPAASQSRATAPYLYAFLRKALSRNRKWESSIKHEKKHDDRLVDHFQRCSIEPLGGAPKRKSRRFLRIGGF</sequence>
<dbReference type="EMBL" id="CP140152">
    <property type="protein sequence ID" value="WQH05291.1"/>
    <property type="molecule type" value="Genomic_DNA"/>
</dbReference>
<keyword evidence="2" id="KW-1185">Reference proteome</keyword>
<reference evidence="1 2" key="1">
    <citation type="submission" date="2023-11" db="EMBL/GenBank/DDBJ databases">
        <title>MicrobeMod: A computational toolkit for identifying prokaryotic methylation and restriction-modification with nanopore sequencing.</title>
        <authorList>
            <person name="Crits-Christoph A."/>
            <person name="Kang S.C."/>
            <person name="Lee H."/>
            <person name="Ostrov N."/>
        </authorList>
    </citation>
    <scope>NUCLEOTIDE SEQUENCE [LARGE SCALE GENOMIC DNA]</scope>
    <source>
        <strain evidence="1 2">ATCC 25935</strain>
    </source>
</reference>
<organism evidence="1 2">
    <name type="scientific">Duganella zoogloeoides</name>
    <dbReference type="NCBI Taxonomy" id="75659"/>
    <lineage>
        <taxon>Bacteria</taxon>
        <taxon>Pseudomonadati</taxon>
        <taxon>Pseudomonadota</taxon>
        <taxon>Betaproteobacteria</taxon>
        <taxon>Burkholderiales</taxon>
        <taxon>Oxalobacteraceae</taxon>
        <taxon>Telluria group</taxon>
        <taxon>Duganella</taxon>
    </lineage>
</organism>
<dbReference type="RefSeq" id="WP_322534350.1">
    <property type="nucleotide sequence ID" value="NZ_CP140152.1"/>
</dbReference>
<proteinExistence type="predicted"/>
<accession>A0ABZ0Y1J9</accession>
<gene>
    <name evidence="1" type="ORF">SR858_02865</name>
</gene>
<name>A0ABZ0Y1J9_9BURK</name>
<dbReference type="Proteomes" id="UP001326110">
    <property type="component" value="Chromosome"/>
</dbReference>
<protein>
    <submittedName>
        <fullName evidence="1">Uncharacterized protein</fullName>
    </submittedName>
</protein>